<dbReference type="CDD" id="cd18186">
    <property type="entry name" value="BTB_POZ_ZBTB_KLHL-like"/>
    <property type="match status" value="1"/>
</dbReference>
<dbReference type="Pfam" id="PF00651">
    <property type="entry name" value="BTB"/>
    <property type="match status" value="1"/>
</dbReference>
<gene>
    <name evidence="3" type="ORF">EK21DRAFT_96923</name>
</gene>
<dbReference type="PROSITE" id="PS50097">
    <property type="entry name" value="BTB"/>
    <property type="match status" value="1"/>
</dbReference>
<evidence type="ECO:0000259" key="2">
    <source>
        <dbReference type="PROSITE" id="PS50097"/>
    </source>
</evidence>
<protein>
    <recommendedName>
        <fullName evidence="2">BTB domain-containing protein</fullName>
    </recommendedName>
</protein>
<keyword evidence="4" id="KW-1185">Reference proteome</keyword>
<dbReference type="OrthoDB" id="1022638at2759"/>
<reference evidence="3" key="1">
    <citation type="journal article" date="2020" name="Stud. Mycol.">
        <title>101 Dothideomycetes genomes: a test case for predicting lifestyles and emergence of pathogens.</title>
        <authorList>
            <person name="Haridas S."/>
            <person name="Albert R."/>
            <person name="Binder M."/>
            <person name="Bloem J."/>
            <person name="Labutti K."/>
            <person name="Salamov A."/>
            <person name="Andreopoulos B."/>
            <person name="Baker S."/>
            <person name="Barry K."/>
            <person name="Bills G."/>
            <person name="Bluhm B."/>
            <person name="Cannon C."/>
            <person name="Castanera R."/>
            <person name="Culley D."/>
            <person name="Daum C."/>
            <person name="Ezra D."/>
            <person name="Gonzalez J."/>
            <person name="Henrissat B."/>
            <person name="Kuo A."/>
            <person name="Liang C."/>
            <person name="Lipzen A."/>
            <person name="Lutzoni F."/>
            <person name="Magnuson J."/>
            <person name="Mondo S."/>
            <person name="Nolan M."/>
            <person name="Ohm R."/>
            <person name="Pangilinan J."/>
            <person name="Park H.-J."/>
            <person name="Ramirez L."/>
            <person name="Alfaro M."/>
            <person name="Sun H."/>
            <person name="Tritt A."/>
            <person name="Yoshinaga Y."/>
            <person name="Zwiers L.-H."/>
            <person name="Turgeon B."/>
            <person name="Goodwin S."/>
            <person name="Spatafora J."/>
            <person name="Crous P."/>
            <person name="Grigoriev I."/>
        </authorList>
    </citation>
    <scope>NUCLEOTIDE SEQUENCE</scope>
    <source>
        <strain evidence="3">CBS 110217</strain>
    </source>
</reference>
<evidence type="ECO:0000313" key="4">
    <source>
        <dbReference type="Proteomes" id="UP000799777"/>
    </source>
</evidence>
<dbReference type="SUPFAM" id="SSF54695">
    <property type="entry name" value="POZ domain"/>
    <property type="match status" value="1"/>
</dbReference>
<evidence type="ECO:0000313" key="3">
    <source>
        <dbReference type="EMBL" id="KAF2035148.1"/>
    </source>
</evidence>
<accession>A0A9P4LRC7</accession>
<name>A0A9P4LRC7_9PLEO</name>
<organism evidence="3 4">
    <name type="scientific">Setomelanomma holmii</name>
    <dbReference type="NCBI Taxonomy" id="210430"/>
    <lineage>
        <taxon>Eukaryota</taxon>
        <taxon>Fungi</taxon>
        <taxon>Dikarya</taxon>
        <taxon>Ascomycota</taxon>
        <taxon>Pezizomycotina</taxon>
        <taxon>Dothideomycetes</taxon>
        <taxon>Pleosporomycetidae</taxon>
        <taxon>Pleosporales</taxon>
        <taxon>Pleosporineae</taxon>
        <taxon>Phaeosphaeriaceae</taxon>
        <taxon>Setomelanomma</taxon>
    </lineage>
</organism>
<dbReference type="EMBL" id="ML978158">
    <property type="protein sequence ID" value="KAF2035148.1"/>
    <property type="molecule type" value="Genomic_DNA"/>
</dbReference>
<feature type="domain" description="BTB" evidence="2">
    <location>
        <begin position="23"/>
        <end position="88"/>
    </location>
</feature>
<dbReference type="PANTHER" id="PTHR47843">
    <property type="entry name" value="BTB DOMAIN-CONTAINING PROTEIN-RELATED"/>
    <property type="match status" value="1"/>
</dbReference>
<dbReference type="InterPro" id="IPR011333">
    <property type="entry name" value="SKP1/BTB/POZ_sf"/>
</dbReference>
<feature type="compositionally biased region" description="Basic and acidic residues" evidence="1">
    <location>
        <begin position="252"/>
        <end position="267"/>
    </location>
</feature>
<dbReference type="SMART" id="SM00225">
    <property type="entry name" value="BTB"/>
    <property type="match status" value="1"/>
</dbReference>
<evidence type="ECO:0000256" key="1">
    <source>
        <dbReference type="SAM" id="MobiDB-lite"/>
    </source>
</evidence>
<dbReference type="Gene3D" id="3.30.710.10">
    <property type="entry name" value="Potassium Channel Kv1.1, Chain A"/>
    <property type="match status" value="1"/>
</dbReference>
<dbReference type="InterPro" id="IPR000210">
    <property type="entry name" value="BTB/POZ_dom"/>
</dbReference>
<sequence>MITGRPSPGILKKQQRIFTNGIITIVLGKSKREIPVHKALLSSRSPYFRYILARPGSQMTSIALLDIDVDSFCRSLSWLYADCFTIPEEDEWMGLCKLWLLAERFQVPALQNKVIELISCRLYQRHLAALDLEVLHYVYDNTGPGSKLRLLFVHISMWYGNQDVFAQMLRDMPAVFHADYAEQQAVRAKRWVEEERMDAWDLTGFLLPEIETVTNDDILGVKDEENRKVEDEDETRCDSPMNKRQTKRKRAKEGDEEKSGDEECHVQ</sequence>
<dbReference type="AlphaFoldDB" id="A0A9P4LRC7"/>
<comment type="caution">
    <text evidence="3">The sequence shown here is derived from an EMBL/GenBank/DDBJ whole genome shotgun (WGS) entry which is preliminary data.</text>
</comment>
<dbReference type="PANTHER" id="PTHR47843:SF2">
    <property type="entry name" value="BTB DOMAIN-CONTAINING PROTEIN"/>
    <property type="match status" value="1"/>
</dbReference>
<dbReference type="Proteomes" id="UP000799777">
    <property type="component" value="Unassembled WGS sequence"/>
</dbReference>
<proteinExistence type="predicted"/>
<feature type="region of interest" description="Disordered" evidence="1">
    <location>
        <begin position="223"/>
        <end position="267"/>
    </location>
</feature>